<evidence type="ECO:0000256" key="1">
    <source>
        <dbReference type="SAM" id="Phobius"/>
    </source>
</evidence>
<organism evidence="2 3">
    <name type="scientific">Oceanobacillus limi</name>
    <dbReference type="NCBI Taxonomy" id="930131"/>
    <lineage>
        <taxon>Bacteria</taxon>
        <taxon>Bacillati</taxon>
        <taxon>Bacillota</taxon>
        <taxon>Bacilli</taxon>
        <taxon>Bacillales</taxon>
        <taxon>Bacillaceae</taxon>
        <taxon>Oceanobacillus</taxon>
    </lineage>
</organism>
<reference evidence="2 3" key="1">
    <citation type="submission" date="2016-10" db="EMBL/GenBank/DDBJ databases">
        <authorList>
            <person name="de Groot N.N."/>
        </authorList>
    </citation>
    <scope>NUCLEOTIDE SEQUENCE [LARGE SCALE GENOMIC DNA]</scope>
    <source>
        <strain evidence="2 3">IBRC-M 10780</strain>
    </source>
</reference>
<dbReference type="AlphaFoldDB" id="A0A1I0CF19"/>
<evidence type="ECO:0000313" key="3">
    <source>
        <dbReference type="Proteomes" id="UP000198618"/>
    </source>
</evidence>
<evidence type="ECO:0000313" key="2">
    <source>
        <dbReference type="EMBL" id="SET17922.1"/>
    </source>
</evidence>
<proteinExistence type="predicted"/>
<name>A0A1I0CF19_9BACI</name>
<keyword evidence="3" id="KW-1185">Reference proteome</keyword>
<gene>
    <name evidence="2" type="ORF">SAMN05216389_106189</name>
</gene>
<feature type="transmembrane region" description="Helical" evidence="1">
    <location>
        <begin position="24"/>
        <end position="48"/>
    </location>
</feature>
<dbReference type="EMBL" id="FOHE01000006">
    <property type="protein sequence ID" value="SET17922.1"/>
    <property type="molecule type" value="Genomic_DNA"/>
</dbReference>
<accession>A0A1I0CF19</accession>
<keyword evidence="1" id="KW-0812">Transmembrane</keyword>
<sequence length="84" mass="9437">MCIQRKSPEYIRGEGVDLYVLQDAFLFVTFIVIGAIVLVVGLITLIIFRFRYKTASSNEALIVTGPNLGDPEKEKNVFQDDNGR</sequence>
<keyword evidence="1" id="KW-0472">Membrane</keyword>
<dbReference type="Proteomes" id="UP000198618">
    <property type="component" value="Unassembled WGS sequence"/>
</dbReference>
<dbReference type="STRING" id="930131.SAMN05216389_106189"/>
<keyword evidence="1" id="KW-1133">Transmembrane helix</keyword>
<protein>
    <submittedName>
        <fullName evidence="2">Flotillin</fullName>
    </submittedName>
</protein>